<dbReference type="SUPFAM" id="SSF53098">
    <property type="entry name" value="Ribonuclease H-like"/>
    <property type="match status" value="1"/>
</dbReference>
<dbReference type="PANTHER" id="PTHR10954">
    <property type="entry name" value="RIBONUCLEASE H2 SUBUNIT A"/>
    <property type="match status" value="1"/>
</dbReference>
<dbReference type="GO" id="GO:0004523">
    <property type="term" value="F:RNA-DNA hybrid ribonuclease activity"/>
    <property type="evidence" value="ECO:0007669"/>
    <property type="project" value="UniProtKB-UniRule"/>
</dbReference>
<evidence type="ECO:0000256" key="2">
    <source>
        <dbReference type="ARBA" id="ARBA00004065"/>
    </source>
</evidence>
<dbReference type="GO" id="GO:0006401">
    <property type="term" value="P:RNA catabolic process"/>
    <property type="evidence" value="ECO:0007669"/>
    <property type="project" value="UniProtKB-UniRule"/>
</dbReference>
<evidence type="ECO:0000256" key="13">
    <source>
        <dbReference type="SAM" id="MobiDB-lite"/>
    </source>
</evidence>
<dbReference type="EC" id="3.1.26.4" evidence="12"/>
<accession>A0ABD3RA14</accession>
<dbReference type="InterPro" id="IPR001352">
    <property type="entry name" value="RNase_HII/HIII"/>
</dbReference>
<name>A0ABD3RA14_9STRA</name>
<keyword evidence="6 11" id="KW-0540">Nuclease</keyword>
<feature type="compositionally biased region" description="Basic and acidic residues" evidence="13">
    <location>
        <begin position="225"/>
        <end position="237"/>
    </location>
</feature>
<evidence type="ECO:0000256" key="10">
    <source>
        <dbReference type="ARBA" id="ARBA00023211"/>
    </source>
</evidence>
<evidence type="ECO:0000313" key="16">
    <source>
        <dbReference type="Proteomes" id="UP001530377"/>
    </source>
</evidence>
<evidence type="ECO:0000259" key="14">
    <source>
        <dbReference type="PROSITE" id="PS51975"/>
    </source>
</evidence>
<dbReference type="AlphaFoldDB" id="A0ABD3RA14"/>
<sequence length="357" mass="39134">MGSKIALAGINHPSSIEVGETATPFLSRRMARHSSAFAGQRRSARLQKLYLSGADDSQSSEQYNWNALPKAKRQKAKNQLILSENTPRPSSNTSPLVPSFANVQCLPRTREIQLLDAQIDLETKLAVIGVDEAGRGPLAGPVVVAAAIVPSNIAGIIDSKKITKEDERERIYEDLIRSPGIRYAVAVVSAQRIDEINILQATLEGMRMAVTAVMDIDDVVQLNKGDDSTRASAERSESSYVITSGSSNNKNPDETFYALIDGNKIPTEMPCPCESLVKGDGREYSIGAASILAKVTRDRLMHEYNNMYPRYDLSQHKGYPTAAHMNAVKKFGASPIHRRTFAPLKHMQFDEHGNIIG</sequence>
<dbReference type="Proteomes" id="UP001530377">
    <property type="component" value="Unassembled WGS sequence"/>
</dbReference>
<evidence type="ECO:0000256" key="4">
    <source>
        <dbReference type="ARBA" id="ARBA00007383"/>
    </source>
</evidence>
<dbReference type="EMBL" id="JALLPB020000385">
    <property type="protein sequence ID" value="KAL3809702.1"/>
    <property type="molecule type" value="Genomic_DNA"/>
</dbReference>
<dbReference type="GO" id="GO:0003723">
    <property type="term" value="F:RNA binding"/>
    <property type="evidence" value="ECO:0007669"/>
    <property type="project" value="UniProtKB-UniRule"/>
</dbReference>
<evidence type="ECO:0000256" key="8">
    <source>
        <dbReference type="ARBA" id="ARBA00022759"/>
    </source>
</evidence>
<keyword evidence="7 11" id="KW-0479">Metal-binding</keyword>
<evidence type="ECO:0000256" key="9">
    <source>
        <dbReference type="ARBA" id="ARBA00022801"/>
    </source>
</evidence>
<dbReference type="GO" id="GO:0005737">
    <property type="term" value="C:cytoplasm"/>
    <property type="evidence" value="ECO:0007669"/>
    <property type="project" value="UniProtKB-SubCell"/>
</dbReference>
<feature type="binding site" evidence="11">
    <location>
        <position position="131"/>
    </location>
    <ligand>
        <name>a divalent metal cation</name>
        <dbReference type="ChEBI" id="CHEBI:60240"/>
    </ligand>
</feature>
<comment type="similarity">
    <text evidence="4 12">Belongs to the RNase HII family.</text>
</comment>
<keyword evidence="5" id="KW-0963">Cytoplasm</keyword>
<dbReference type="InterPro" id="IPR024567">
    <property type="entry name" value="RNase_HII/HIII_dom"/>
</dbReference>
<evidence type="ECO:0000256" key="7">
    <source>
        <dbReference type="ARBA" id="ARBA00022723"/>
    </source>
</evidence>
<reference evidence="15 16" key="1">
    <citation type="submission" date="2024-10" db="EMBL/GenBank/DDBJ databases">
        <title>Updated reference genomes for cyclostephanoid diatoms.</title>
        <authorList>
            <person name="Roberts W.R."/>
            <person name="Alverson A.J."/>
        </authorList>
    </citation>
    <scope>NUCLEOTIDE SEQUENCE [LARGE SCALE GENOMIC DNA]</scope>
    <source>
        <strain evidence="15 16">AJA228-03</strain>
    </source>
</reference>
<comment type="catalytic activity">
    <reaction evidence="1 11 12">
        <text>Endonucleolytic cleavage to 5'-phosphomonoester.</text>
        <dbReference type="EC" id="3.1.26.4"/>
    </reaction>
</comment>
<keyword evidence="8 11" id="KW-0255">Endonuclease</keyword>
<gene>
    <name evidence="15" type="ORF">ACHAXA_009396</name>
</gene>
<evidence type="ECO:0000256" key="5">
    <source>
        <dbReference type="ARBA" id="ARBA00022490"/>
    </source>
</evidence>
<keyword evidence="16" id="KW-1185">Reference proteome</keyword>
<dbReference type="InterPro" id="IPR012337">
    <property type="entry name" value="RNaseH-like_sf"/>
</dbReference>
<dbReference type="InterPro" id="IPR036397">
    <property type="entry name" value="RNaseH_sf"/>
</dbReference>
<evidence type="ECO:0000256" key="3">
    <source>
        <dbReference type="ARBA" id="ARBA00004496"/>
    </source>
</evidence>
<dbReference type="Gene3D" id="3.30.420.10">
    <property type="entry name" value="Ribonuclease H-like superfamily/Ribonuclease H"/>
    <property type="match status" value="1"/>
</dbReference>
<evidence type="ECO:0000256" key="1">
    <source>
        <dbReference type="ARBA" id="ARBA00000077"/>
    </source>
</evidence>
<protein>
    <recommendedName>
        <fullName evidence="12">Ribonuclease</fullName>
        <ecNumber evidence="12">3.1.26.4</ecNumber>
    </recommendedName>
</protein>
<comment type="cofactor">
    <cofactor evidence="11">
        <name>Mn(2+)</name>
        <dbReference type="ChEBI" id="CHEBI:29035"/>
    </cofactor>
    <cofactor evidence="11">
        <name>Mg(2+)</name>
        <dbReference type="ChEBI" id="CHEBI:18420"/>
    </cofactor>
    <text evidence="11">Manganese or magnesium. Binds 1 divalent metal ion per monomer in the absence of substrate. May bind a second metal ion after substrate binding.</text>
</comment>
<dbReference type="InterPro" id="IPR022898">
    <property type="entry name" value="RNase_HII"/>
</dbReference>
<comment type="caution">
    <text evidence="15">The sequence shown here is derived from an EMBL/GenBank/DDBJ whole genome shotgun (WGS) entry which is preliminary data.</text>
</comment>
<evidence type="ECO:0000256" key="12">
    <source>
        <dbReference type="RuleBase" id="RU003515"/>
    </source>
</evidence>
<dbReference type="CDD" id="cd07182">
    <property type="entry name" value="RNase_HII_bacteria_HII_like"/>
    <property type="match status" value="1"/>
</dbReference>
<dbReference type="NCBIfam" id="NF000595">
    <property type="entry name" value="PRK00015.1-3"/>
    <property type="match status" value="1"/>
</dbReference>
<dbReference type="GO" id="GO:0046872">
    <property type="term" value="F:metal ion binding"/>
    <property type="evidence" value="ECO:0007669"/>
    <property type="project" value="UniProtKB-KW"/>
</dbReference>
<comment type="subcellular location">
    <subcellularLocation>
        <location evidence="3">Cytoplasm</location>
    </subcellularLocation>
</comment>
<feature type="binding site" evidence="11">
    <location>
        <position position="132"/>
    </location>
    <ligand>
        <name>a divalent metal cation</name>
        <dbReference type="ChEBI" id="CHEBI:60240"/>
    </ligand>
</feature>
<proteinExistence type="inferred from homology"/>
<comment type="function">
    <text evidence="2 12">Endonuclease that specifically degrades the RNA of RNA-DNA hybrids.</text>
</comment>
<evidence type="ECO:0000256" key="11">
    <source>
        <dbReference type="PROSITE-ProRule" id="PRU01319"/>
    </source>
</evidence>
<feature type="binding site" evidence="11">
    <location>
        <position position="261"/>
    </location>
    <ligand>
        <name>a divalent metal cation</name>
        <dbReference type="ChEBI" id="CHEBI:60240"/>
    </ligand>
</feature>
<feature type="domain" description="RNase H type-2" evidence="14">
    <location>
        <begin position="125"/>
        <end position="353"/>
    </location>
</feature>
<organism evidence="15 16">
    <name type="scientific">Cyclostephanos tholiformis</name>
    <dbReference type="NCBI Taxonomy" id="382380"/>
    <lineage>
        <taxon>Eukaryota</taxon>
        <taxon>Sar</taxon>
        <taxon>Stramenopiles</taxon>
        <taxon>Ochrophyta</taxon>
        <taxon>Bacillariophyta</taxon>
        <taxon>Coscinodiscophyceae</taxon>
        <taxon>Thalassiosirophycidae</taxon>
        <taxon>Stephanodiscales</taxon>
        <taxon>Stephanodiscaceae</taxon>
        <taxon>Cyclostephanos</taxon>
    </lineage>
</organism>
<dbReference type="PROSITE" id="PS51975">
    <property type="entry name" value="RNASE_H_2"/>
    <property type="match status" value="1"/>
</dbReference>
<keyword evidence="10" id="KW-0464">Manganese</keyword>
<evidence type="ECO:0000256" key="6">
    <source>
        <dbReference type="ARBA" id="ARBA00022722"/>
    </source>
</evidence>
<keyword evidence="9 11" id="KW-0378">Hydrolase</keyword>
<evidence type="ECO:0000313" key="15">
    <source>
        <dbReference type="EMBL" id="KAL3809702.1"/>
    </source>
</evidence>
<dbReference type="PANTHER" id="PTHR10954:SF23">
    <property type="entry name" value="RIBONUCLEASE"/>
    <property type="match status" value="1"/>
</dbReference>
<feature type="region of interest" description="Disordered" evidence="13">
    <location>
        <begin position="225"/>
        <end position="247"/>
    </location>
</feature>
<dbReference type="Pfam" id="PF01351">
    <property type="entry name" value="RNase_HII"/>
    <property type="match status" value="1"/>
</dbReference>